<evidence type="ECO:0000256" key="1">
    <source>
        <dbReference type="SAM" id="Phobius"/>
    </source>
</evidence>
<comment type="caution">
    <text evidence="2">The sequence shown here is derived from an EMBL/GenBank/DDBJ whole genome shotgun (WGS) entry which is preliminary data.</text>
</comment>
<feature type="transmembrane region" description="Helical" evidence="1">
    <location>
        <begin position="12"/>
        <end position="29"/>
    </location>
</feature>
<reference evidence="2 3" key="1">
    <citation type="journal article" date="2014" name="ISME J.">
        <title>Trehalose/2-sulfotrehalose biosynthesis and glycine-betaine uptake are widely spread mechanisms for osmoadaptation in the Halobacteriales.</title>
        <authorList>
            <person name="Youssef N.H."/>
            <person name="Savage-Ashlock K.N."/>
            <person name="McCully A.L."/>
            <person name="Luedtke B."/>
            <person name="Shaw E.I."/>
            <person name="Hoff W.D."/>
            <person name="Elshahed M.S."/>
        </authorList>
    </citation>
    <scope>NUCLEOTIDE SEQUENCE [LARGE SCALE GENOMIC DNA]</scope>
    <source>
        <strain evidence="2 3">DX253</strain>
    </source>
</reference>
<keyword evidence="1" id="KW-0472">Membrane</keyword>
<dbReference type="Proteomes" id="UP000003751">
    <property type="component" value="Unassembled WGS sequence"/>
</dbReference>
<dbReference type="EMBL" id="AEMG01000028">
    <property type="protein sequence ID" value="EFW90255.1"/>
    <property type="molecule type" value="Genomic_DNA"/>
</dbReference>
<accession>E7QYI9</accession>
<evidence type="ECO:0000313" key="2">
    <source>
        <dbReference type="EMBL" id="EFW90255.1"/>
    </source>
</evidence>
<evidence type="ECO:0000313" key="3">
    <source>
        <dbReference type="Proteomes" id="UP000003751"/>
    </source>
</evidence>
<proteinExistence type="predicted"/>
<dbReference type="AlphaFoldDB" id="E7QYI9"/>
<protein>
    <submittedName>
        <fullName evidence="2">Uncharacterized protein</fullName>
    </submittedName>
</protein>
<name>E7QYI9_HALPU</name>
<organism evidence="2 3">
    <name type="scientific">Haladaptatus paucihalophilus DX253</name>
    <dbReference type="NCBI Taxonomy" id="797209"/>
    <lineage>
        <taxon>Archaea</taxon>
        <taxon>Methanobacteriati</taxon>
        <taxon>Methanobacteriota</taxon>
        <taxon>Stenosarchaea group</taxon>
        <taxon>Halobacteria</taxon>
        <taxon>Halobacteriales</taxon>
        <taxon>Haladaptataceae</taxon>
        <taxon>Haladaptatus</taxon>
    </lineage>
</organism>
<keyword evidence="1" id="KW-1133">Transmembrane helix</keyword>
<keyword evidence="1" id="KW-0812">Transmembrane</keyword>
<sequence>MNDFEPDGFTPLVVLGAVLSLAGALLSLFP</sequence>
<gene>
    <name evidence="2" type="ORF">ZOD2009_19398</name>
</gene>